<sequence length="163" mass="17354">AVEAGDYIGCYFTGGLFRRDLALHQGVWKWDGEKIDPGDEATYTLGADEAISLYGYGDILPPGLPTVTTQDASLIEETTATNNGNITATGNETCDKRGVVYDTTNHGDPGNTAPAGSAYAHFEEETDGFGTGSFTTPLISLSPGTKYYARAYAHNENGYSYGE</sequence>
<name>X1VY61_9ZZZZ</name>
<feature type="non-terminal residue" evidence="1">
    <location>
        <position position="1"/>
    </location>
</feature>
<accession>X1VY61</accession>
<dbReference type="AlphaFoldDB" id="X1VY61"/>
<dbReference type="EMBL" id="BARW01038718">
    <property type="protein sequence ID" value="GAJ24306.1"/>
    <property type="molecule type" value="Genomic_DNA"/>
</dbReference>
<organism evidence="1">
    <name type="scientific">marine sediment metagenome</name>
    <dbReference type="NCBI Taxonomy" id="412755"/>
    <lineage>
        <taxon>unclassified sequences</taxon>
        <taxon>metagenomes</taxon>
        <taxon>ecological metagenomes</taxon>
    </lineage>
</organism>
<reference evidence="1" key="1">
    <citation type="journal article" date="2014" name="Front. Microbiol.">
        <title>High frequency of phylogenetically diverse reductive dehalogenase-homologous genes in deep subseafloor sedimentary metagenomes.</title>
        <authorList>
            <person name="Kawai M."/>
            <person name="Futagami T."/>
            <person name="Toyoda A."/>
            <person name="Takaki Y."/>
            <person name="Nishi S."/>
            <person name="Hori S."/>
            <person name="Arai W."/>
            <person name="Tsubouchi T."/>
            <person name="Morono Y."/>
            <person name="Uchiyama I."/>
            <person name="Ito T."/>
            <person name="Fujiyama A."/>
            <person name="Inagaki F."/>
            <person name="Takami H."/>
        </authorList>
    </citation>
    <scope>NUCLEOTIDE SEQUENCE</scope>
    <source>
        <strain evidence="1">Expedition CK06-06</strain>
    </source>
</reference>
<proteinExistence type="predicted"/>
<evidence type="ECO:0008006" key="2">
    <source>
        <dbReference type="Google" id="ProtNLM"/>
    </source>
</evidence>
<protein>
    <recommendedName>
        <fullName evidence="2">Fibronectin type-III domain-containing protein</fullName>
    </recommendedName>
</protein>
<feature type="non-terminal residue" evidence="1">
    <location>
        <position position="163"/>
    </location>
</feature>
<comment type="caution">
    <text evidence="1">The sequence shown here is derived from an EMBL/GenBank/DDBJ whole genome shotgun (WGS) entry which is preliminary data.</text>
</comment>
<evidence type="ECO:0000313" key="1">
    <source>
        <dbReference type="EMBL" id="GAJ24306.1"/>
    </source>
</evidence>
<gene>
    <name evidence="1" type="ORF">S12H4_59306</name>
</gene>